<dbReference type="CDD" id="cd14667">
    <property type="entry name" value="3D_containing_proteins"/>
    <property type="match status" value="1"/>
</dbReference>
<dbReference type="PANTHER" id="PTHR39160">
    <property type="entry name" value="CELL WALL-BINDING PROTEIN YOCH"/>
    <property type="match status" value="1"/>
</dbReference>
<evidence type="ECO:0000259" key="2">
    <source>
        <dbReference type="PROSITE" id="PS51782"/>
    </source>
</evidence>
<dbReference type="SUPFAM" id="SSF54106">
    <property type="entry name" value="LysM domain"/>
    <property type="match status" value="1"/>
</dbReference>
<dbReference type="InterPro" id="IPR036908">
    <property type="entry name" value="RlpA-like_sf"/>
</dbReference>
<dbReference type="AlphaFoldDB" id="A0A074M6R8"/>
<dbReference type="InterPro" id="IPR010611">
    <property type="entry name" value="3D_dom"/>
</dbReference>
<sequence>MVMVALGTLLLWSTAGHHVSEAQPLTHIAVKPLELHSSSRAFPALKVLHAQAPSATASVIPAPIRRDEPQMARHTIEQGDTLFELATRYNTKVEHILQHNPEVNPDNLKIGDTLKVPLNTVQHTKTREELGDIAAKVTMSSGGEPLGYKRKIACKLTAYTSSYESTGKHPGDRGYGITASGSAAKEGLTVAVDPELIPLHSLVYISGIGPRYAEDTGGAVKGPHIDVFFNDDQMAREFGVKQANVYIIEEGPRESD</sequence>
<keyword evidence="1" id="KW-0732">Signal</keyword>
<dbReference type="SUPFAM" id="SSF50685">
    <property type="entry name" value="Barwin-like endoglucanases"/>
    <property type="match status" value="1"/>
</dbReference>
<proteinExistence type="predicted"/>
<dbReference type="GO" id="GO:0019867">
    <property type="term" value="C:outer membrane"/>
    <property type="evidence" value="ECO:0007669"/>
    <property type="project" value="InterPro"/>
</dbReference>
<organism evidence="3 4">
    <name type="scientific">Tumebacillus flagellatus</name>
    <dbReference type="NCBI Taxonomy" id="1157490"/>
    <lineage>
        <taxon>Bacteria</taxon>
        <taxon>Bacillati</taxon>
        <taxon>Bacillota</taxon>
        <taxon>Bacilli</taxon>
        <taxon>Bacillales</taxon>
        <taxon>Alicyclobacillaceae</taxon>
        <taxon>Tumebacillus</taxon>
    </lineage>
</organism>
<dbReference type="PANTHER" id="PTHR39160:SF4">
    <property type="entry name" value="RESUSCITATION-PROMOTING FACTOR RPFB"/>
    <property type="match status" value="1"/>
</dbReference>
<dbReference type="Pfam" id="PF06725">
    <property type="entry name" value="3D"/>
    <property type="match status" value="1"/>
</dbReference>
<dbReference type="eggNOG" id="COG3584">
    <property type="taxonomic scope" value="Bacteria"/>
</dbReference>
<dbReference type="Gene3D" id="2.40.40.10">
    <property type="entry name" value="RlpA-like domain"/>
    <property type="match status" value="1"/>
</dbReference>
<feature type="domain" description="LysM" evidence="2">
    <location>
        <begin position="72"/>
        <end position="116"/>
    </location>
</feature>
<keyword evidence="4" id="KW-1185">Reference proteome</keyword>
<accession>A0A074M6R8</accession>
<dbReference type="EMBL" id="JMIR01000033">
    <property type="protein sequence ID" value="KEO81687.1"/>
    <property type="molecule type" value="Genomic_DNA"/>
</dbReference>
<dbReference type="STRING" id="1157490.EL26_19645"/>
<dbReference type="GO" id="GO:0009254">
    <property type="term" value="P:peptidoglycan turnover"/>
    <property type="evidence" value="ECO:0007669"/>
    <property type="project" value="InterPro"/>
</dbReference>
<dbReference type="Gene3D" id="3.10.350.10">
    <property type="entry name" value="LysM domain"/>
    <property type="match status" value="1"/>
</dbReference>
<evidence type="ECO:0000313" key="4">
    <source>
        <dbReference type="Proteomes" id="UP000027931"/>
    </source>
</evidence>
<dbReference type="InterPro" id="IPR051933">
    <property type="entry name" value="Resuscitation_pf_RpfB"/>
</dbReference>
<reference evidence="3 4" key="1">
    <citation type="journal article" date="2013" name="Int. J. Syst. Evol. Microbiol.">
        <title>Tumebacillus flagellatus sp. nov., an alpha-amylase/pullulanase-producing bacterium isolated from cassava wastewater.</title>
        <authorList>
            <person name="Wang Q."/>
            <person name="Xie N."/>
            <person name="Qin Y."/>
            <person name="Shen N."/>
            <person name="Zhu J."/>
            <person name="Mi H."/>
            <person name="Huang R."/>
        </authorList>
    </citation>
    <scope>NUCLEOTIDE SEQUENCE [LARGE SCALE GENOMIC DNA]</scope>
    <source>
        <strain evidence="3 4">GST4</strain>
    </source>
</reference>
<evidence type="ECO:0000256" key="1">
    <source>
        <dbReference type="ARBA" id="ARBA00022729"/>
    </source>
</evidence>
<dbReference type="GO" id="GO:0004553">
    <property type="term" value="F:hydrolase activity, hydrolyzing O-glycosyl compounds"/>
    <property type="evidence" value="ECO:0007669"/>
    <property type="project" value="InterPro"/>
</dbReference>
<dbReference type="InterPro" id="IPR018392">
    <property type="entry name" value="LysM"/>
</dbReference>
<dbReference type="InterPro" id="IPR059180">
    <property type="entry name" value="3D_YorM"/>
</dbReference>
<evidence type="ECO:0000313" key="3">
    <source>
        <dbReference type="EMBL" id="KEO81687.1"/>
    </source>
</evidence>
<dbReference type="InterPro" id="IPR036779">
    <property type="entry name" value="LysM_dom_sf"/>
</dbReference>
<name>A0A074M6R8_9BACL</name>
<dbReference type="Proteomes" id="UP000027931">
    <property type="component" value="Unassembled WGS sequence"/>
</dbReference>
<gene>
    <name evidence="3" type="ORF">EL26_19645</name>
</gene>
<protein>
    <recommendedName>
        <fullName evidence="2">LysM domain-containing protein</fullName>
    </recommendedName>
</protein>
<dbReference type="PROSITE" id="PS51782">
    <property type="entry name" value="LYSM"/>
    <property type="match status" value="1"/>
</dbReference>
<dbReference type="Pfam" id="PF01476">
    <property type="entry name" value="LysM"/>
    <property type="match status" value="1"/>
</dbReference>
<dbReference type="SMART" id="SM00257">
    <property type="entry name" value="LysM"/>
    <property type="match status" value="1"/>
</dbReference>
<dbReference type="CDD" id="cd00118">
    <property type="entry name" value="LysM"/>
    <property type="match status" value="1"/>
</dbReference>
<comment type="caution">
    <text evidence="3">The sequence shown here is derived from an EMBL/GenBank/DDBJ whole genome shotgun (WGS) entry which is preliminary data.</text>
</comment>